<organism evidence="2 3">
    <name type="scientific">Streptomyces litchfieldiae</name>
    <dbReference type="NCBI Taxonomy" id="3075543"/>
    <lineage>
        <taxon>Bacteria</taxon>
        <taxon>Bacillati</taxon>
        <taxon>Actinomycetota</taxon>
        <taxon>Actinomycetes</taxon>
        <taxon>Kitasatosporales</taxon>
        <taxon>Streptomycetaceae</taxon>
        <taxon>Streptomyces</taxon>
    </lineage>
</organism>
<dbReference type="InterPro" id="IPR015814">
    <property type="entry name" value="Pgluconate_DH_NAD-bd_C"/>
</dbReference>
<gene>
    <name evidence="2" type="ORF">RM590_10620</name>
</gene>
<accession>A0ABU2MN73</accession>
<dbReference type="Proteomes" id="UP001183246">
    <property type="component" value="Unassembled WGS sequence"/>
</dbReference>
<dbReference type="RefSeq" id="WP_311704211.1">
    <property type="nucleotide sequence ID" value="NZ_JAVREL010000005.1"/>
</dbReference>
<feature type="domain" description="Phosphogluconate dehydrogenase NAD-binding putative C-terminal" evidence="1">
    <location>
        <begin position="187"/>
        <end position="255"/>
    </location>
</feature>
<dbReference type="InterPro" id="IPR013328">
    <property type="entry name" value="6PGD_dom2"/>
</dbReference>
<comment type="caution">
    <text evidence="2">The sequence shown here is derived from an EMBL/GenBank/DDBJ whole genome shotgun (WGS) entry which is preliminary data.</text>
</comment>
<proteinExistence type="predicted"/>
<dbReference type="Gene3D" id="3.40.50.720">
    <property type="entry name" value="NAD(P)-binding Rossmann-like Domain"/>
    <property type="match status" value="1"/>
</dbReference>
<dbReference type="SUPFAM" id="SSF51735">
    <property type="entry name" value="NAD(P)-binding Rossmann-fold domains"/>
    <property type="match status" value="1"/>
</dbReference>
<name>A0ABU2MN73_9ACTN</name>
<protein>
    <submittedName>
        <fullName evidence="2">DUF1932 domain-containing protein</fullName>
    </submittedName>
</protein>
<evidence type="ECO:0000259" key="1">
    <source>
        <dbReference type="Pfam" id="PF09130"/>
    </source>
</evidence>
<dbReference type="EMBL" id="JAVREL010000005">
    <property type="protein sequence ID" value="MDT0343067.1"/>
    <property type="molecule type" value="Genomic_DNA"/>
</dbReference>
<dbReference type="InterPro" id="IPR008927">
    <property type="entry name" value="6-PGluconate_DH-like_C_sf"/>
</dbReference>
<evidence type="ECO:0000313" key="2">
    <source>
        <dbReference type="EMBL" id="MDT0343067.1"/>
    </source>
</evidence>
<keyword evidence="3" id="KW-1185">Reference proteome</keyword>
<dbReference type="Pfam" id="PF09130">
    <property type="entry name" value="DUF1932"/>
    <property type="match status" value="1"/>
</dbReference>
<evidence type="ECO:0000313" key="3">
    <source>
        <dbReference type="Proteomes" id="UP001183246"/>
    </source>
</evidence>
<dbReference type="SUPFAM" id="SSF48179">
    <property type="entry name" value="6-phosphogluconate dehydrogenase C-terminal domain-like"/>
    <property type="match status" value="1"/>
</dbReference>
<reference evidence="3" key="1">
    <citation type="submission" date="2023-07" db="EMBL/GenBank/DDBJ databases">
        <title>30 novel species of actinomycetes from the DSMZ collection.</title>
        <authorList>
            <person name="Nouioui I."/>
        </authorList>
    </citation>
    <scope>NUCLEOTIDE SEQUENCE [LARGE SCALE GENOMIC DNA]</scope>
    <source>
        <strain evidence="3">DSM 44938</strain>
    </source>
</reference>
<dbReference type="InterPro" id="IPR036291">
    <property type="entry name" value="NAD(P)-bd_dom_sf"/>
</dbReference>
<sequence length="276" mass="29442">MTTMTLLHPGSMGAAIGAEAARAGTRMLWVRHGRSDVTCRRAEQAGLEAVDSLGEALAASEAVLSVCPAHVADDVAEQVARHSFDGTYIDANPTAPNRLDRITTLLAPQPVVDACVFGPDAGRQRVARIYVADQQDTLRLLQSVFDGTRVDVRPVTGGLGSASALKLAFSTYQRGARALVALAYALAEHHGVAAEALIEAHDMPRADLTDPGFIPTLAARGWRWQHEMREVAQALHGAGLPPGIAEATADLMSRWEPLKDVTTDSLSDALAFLHRE</sequence>
<dbReference type="Gene3D" id="1.10.1040.10">
    <property type="entry name" value="N-(1-d-carboxylethyl)-l-norvaline Dehydrogenase, domain 2"/>
    <property type="match status" value="1"/>
</dbReference>